<dbReference type="EMBL" id="MGHL01000022">
    <property type="protein sequence ID" value="OGM68590.1"/>
    <property type="molecule type" value="Genomic_DNA"/>
</dbReference>
<sequence>MAMVRMQILVDPELREDILAYADEYDLSISELAREAFGDKVKPKKRGKGNAGDTLLKMAAHGFKGGPRDLATNDEYLYGKDAP</sequence>
<evidence type="ECO:0000313" key="3">
    <source>
        <dbReference type="Proteomes" id="UP000178429"/>
    </source>
</evidence>
<evidence type="ECO:0000313" key="2">
    <source>
        <dbReference type="EMBL" id="OGM68590.1"/>
    </source>
</evidence>
<reference evidence="2 3" key="1">
    <citation type="journal article" date="2016" name="Nat. Commun.">
        <title>Thousands of microbial genomes shed light on interconnected biogeochemical processes in an aquifer system.</title>
        <authorList>
            <person name="Anantharaman K."/>
            <person name="Brown C.T."/>
            <person name="Hug L.A."/>
            <person name="Sharon I."/>
            <person name="Castelle C.J."/>
            <person name="Probst A.J."/>
            <person name="Thomas B.C."/>
            <person name="Singh A."/>
            <person name="Wilkins M.J."/>
            <person name="Karaoz U."/>
            <person name="Brodie E.L."/>
            <person name="Williams K.H."/>
            <person name="Hubbard S.S."/>
            <person name="Banfield J.F."/>
        </authorList>
    </citation>
    <scope>NUCLEOTIDE SEQUENCE [LARGE SCALE GENOMIC DNA]</scope>
</reference>
<dbReference type="Proteomes" id="UP000178429">
    <property type="component" value="Unassembled WGS sequence"/>
</dbReference>
<accession>A0A1F8BXH0</accession>
<evidence type="ECO:0008006" key="4">
    <source>
        <dbReference type="Google" id="ProtNLM"/>
    </source>
</evidence>
<name>A0A1F8BXH0_9BACT</name>
<gene>
    <name evidence="2" type="ORF">A2975_00685</name>
</gene>
<comment type="caution">
    <text evidence="2">The sequence shown here is derived from an EMBL/GenBank/DDBJ whole genome shotgun (WGS) entry which is preliminary data.</text>
</comment>
<feature type="region of interest" description="Disordered" evidence="1">
    <location>
        <begin position="64"/>
        <end position="83"/>
    </location>
</feature>
<proteinExistence type="predicted"/>
<dbReference type="AlphaFoldDB" id="A0A1F8BXH0"/>
<protein>
    <recommendedName>
        <fullName evidence="4">Ribbon-helix-helix protein CopG domain-containing protein</fullName>
    </recommendedName>
</protein>
<evidence type="ECO:0000256" key="1">
    <source>
        <dbReference type="SAM" id="MobiDB-lite"/>
    </source>
</evidence>
<dbReference type="STRING" id="1802525.A2975_00685"/>
<organism evidence="2 3">
    <name type="scientific">Candidatus Woesebacteria bacterium RIFCSPLOWO2_01_FULL_44_14</name>
    <dbReference type="NCBI Taxonomy" id="1802525"/>
    <lineage>
        <taxon>Bacteria</taxon>
        <taxon>Candidatus Woeseibacteriota</taxon>
    </lineage>
</organism>